<comment type="caution">
    <text evidence="1">The sequence shown here is derived from an EMBL/GenBank/DDBJ whole genome shotgun (WGS) entry which is preliminary data.</text>
</comment>
<protein>
    <submittedName>
        <fullName evidence="1">1170_t:CDS:1</fullName>
    </submittedName>
</protein>
<dbReference type="EMBL" id="CAJVPW010048232">
    <property type="protein sequence ID" value="CAG8760935.1"/>
    <property type="molecule type" value="Genomic_DNA"/>
</dbReference>
<evidence type="ECO:0000313" key="1">
    <source>
        <dbReference type="EMBL" id="CAG8760935.1"/>
    </source>
</evidence>
<accession>A0ACA9QQ70</accession>
<keyword evidence="2" id="KW-1185">Reference proteome</keyword>
<reference evidence="1" key="1">
    <citation type="submission" date="2021-06" db="EMBL/GenBank/DDBJ databases">
        <authorList>
            <person name="Kallberg Y."/>
            <person name="Tangrot J."/>
            <person name="Rosling A."/>
        </authorList>
    </citation>
    <scope>NUCLEOTIDE SEQUENCE</scope>
    <source>
        <strain evidence="1">28 12/20/2015</strain>
    </source>
</reference>
<feature type="non-terminal residue" evidence="1">
    <location>
        <position position="1"/>
    </location>
</feature>
<dbReference type="Proteomes" id="UP000789366">
    <property type="component" value="Unassembled WGS sequence"/>
</dbReference>
<gene>
    <name evidence="1" type="ORF">SPELUC_LOCUS15135</name>
</gene>
<sequence>RPYCGMQFFTDSMQVHTHAQNTCIKSSDNSYNAIAQERIFSSQIDLNSDYTATISNQDTTHINFIDNTSLLSHNNFLFPNDNRVTGSFLSTSYLNSLSNNSELSNLSNSNSDDYHVHNQRNELQLFYIDSAQDDSPAQNIHIKSSEYFNNSNQKQFRIQQPTQQRMFSPQAELNADYTAAISNQDTTHINFIDNTPLLSYNNFLFPKDNRVAGSFLSTSYLNNLSNNSELSNLSNSNSDDYHVHNQRNEMQLFNIDSAQDDSPAQNIHFT</sequence>
<evidence type="ECO:0000313" key="2">
    <source>
        <dbReference type="Proteomes" id="UP000789366"/>
    </source>
</evidence>
<name>A0ACA9QQ70_9GLOM</name>
<proteinExistence type="predicted"/>
<organism evidence="1 2">
    <name type="scientific">Cetraspora pellucida</name>
    <dbReference type="NCBI Taxonomy" id="1433469"/>
    <lineage>
        <taxon>Eukaryota</taxon>
        <taxon>Fungi</taxon>
        <taxon>Fungi incertae sedis</taxon>
        <taxon>Mucoromycota</taxon>
        <taxon>Glomeromycotina</taxon>
        <taxon>Glomeromycetes</taxon>
        <taxon>Diversisporales</taxon>
        <taxon>Gigasporaceae</taxon>
        <taxon>Cetraspora</taxon>
    </lineage>
</organism>